<evidence type="ECO:0000313" key="1">
    <source>
        <dbReference type="EMBL" id="KAK3709197.1"/>
    </source>
</evidence>
<accession>A0AAE1CLG5</accession>
<protein>
    <submittedName>
        <fullName evidence="1">Uncharacterized protein</fullName>
    </submittedName>
</protein>
<evidence type="ECO:0000313" key="2">
    <source>
        <dbReference type="Proteomes" id="UP001283361"/>
    </source>
</evidence>
<proteinExistence type="predicted"/>
<dbReference type="EMBL" id="JAWDGP010007673">
    <property type="protein sequence ID" value="KAK3709197.1"/>
    <property type="molecule type" value="Genomic_DNA"/>
</dbReference>
<gene>
    <name evidence="1" type="ORF">RRG08_030874</name>
</gene>
<name>A0AAE1CLG5_9GAST</name>
<organism evidence="1 2">
    <name type="scientific">Elysia crispata</name>
    <name type="common">lettuce slug</name>
    <dbReference type="NCBI Taxonomy" id="231223"/>
    <lineage>
        <taxon>Eukaryota</taxon>
        <taxon>Metazoa</taxon>
        <taxon>Spiralia</taxon>
        <taxon>Lophotrochozoa</taxon>
        <taxon>Mollusca</taxon>
        <taxon>Gastropoda</taxon>
        <taxon>Heterobranchia</taxon>
        <taxon>Euthyneura</taxon>
        <taxon>Panpulmonata</taxon>
        <taxon>Sacoglossa</taxon>
        <taxon>Placobranchoidea</taxon>
        <taxon>Plakobranchidae</taxon>
        <taxon>Elysia</taxon>
    </lineage>
</organism>
<dbReference type="AlphaFoldDB" id="A0AAE1CLG5"/>
<comment type="caution">
    <text evidence="1">The sequence shown here is derived from an EMBL/GenBank/DDBJ whole genome shotgun (WGS) entry which is preliminary data.</text>
</comment>
<keyword evidence="2" id="KW-1185">Reference proteome</keyword>
<dbReference type="Proteomes" id="UP001283361">
    <property type="component" value="Unassembled WGS sequence"/>
</dbReference>
<sequence>MGKDLDILQAVKDNDLAGLTKLLQKASKQGKNSILIARPVKAAGSGWRGSWSTHLPHGAVRLVLPEVRLRYFWEKFIPTYSYRSTVRMMFQHYRLVERDDACERERNLPTHSVAYRETLRPESVSAAPLALRTGTERGRVFIECVCVCVYNTHHSTTLRIMTNRNDVDVSGQ</sequence>
<reference evidence="1" key="1">
    <citation type="journal article" date="2023" name="G3 (Bethesda)">
        <title>A reference genome for the long-term kleptoplast-retaining sea slug Elysia crispata morphotype clarki.</title>
        <authorList>
            <person name="Eastman K.E."/>
            <person name="Pendleton A.L."/>
            <person name="Shaikh M.A."/>
            <person name="Suttiyut T."/>
            <person name="Ogas R."/>
            <person name="Tomko P."/>
            <person name="Gavelis G."/>
            <person name="Widhalm J.R."/>
            <person name="Wisecaver J.H."/>
        </authorList>
    </citation>
    <scope>NUCLEOTIDE SEQUENCE</scope>
    <source>
        <strain evidence="1">ECLA1</strain>
    </source>
</reference>